<keyword evidence="2" id="KW-0238">DNA-binding</keyword>
<evidence type="ECO:0000259" key="4">
    <source>
        <dbReference type="PROSITE" id="PS01124"/>
    </source>
</evidence>
<feature type="domain" description="HTH araC/xylS-type" evidence="4">
    <location>
        <begin position="172"/>
        <end position="255"/>
    </location>
</feature>
<dbReference type="InterPro" id="IPR018060">
    <property type="entry name" value="HTH_AraC"/>
</dbReference>
<dbReference type="AlphaFoldDB" id="A0A4R8DSG4"/>
<dbReference type="GO" id="GO:0043565">
    <property type="term" value="F:sequence-specific DNA binding"/>
    <property type="evidence" value="ECO:0007669"/>
    <property type="project" value="InterPro"/>
</dbReference>
<dbReference type="Pfam" id="PF12833">
    <property type="entry name" value="HTH_18"/>
    <property type="match status" value="1"/>
</dbReference>
<name>A0A4R8DSG4_9BACT</name>
<comment type="caution">
    <text evidence="5">The sequence shown here is derived from an EMBL/GenBank/DDBJ whole genome shotgun (WGS) entry which is preliminary data.</text>
</comment>
<evidence type="ECO:0000256" key="3">
    <source>
        <dbReference type="ARBA" id="ARBA00023163"/>
    </source>
</evidence>
<dbReference type="Pfam" id="PF20240">
    <property type="entry name" value="DUF6597"/>
    <property type="match status" value="1"/>
</dbReference>
<dbReference type="PROSITE" id="PS01124">
    <property type="entry name" value="HTH_ARAC_FAMILY_2"/>
    <property type="match status" value="1"/>
</dbReference>
<evidence type="ECO:0000256" key="1">
    <source>
        <dbReference type="ARBA" id="ARBA00023015"/>
    </source>
</evidence>
<dbReference type="RefSeq" id="WP_162852498.1">
    <property type="nucleotide sequence ID" value="NZ_SODV01000001.1"/>
</dbReference>
<dbReference type="EMBL" id="SODV01000001">
    <property type="protein sequence ID" value="TDX00355.1"/>
    <property type="molecule type" value="Genomic_DNA"/>
</dbReference>
<evidence type="ECO:0000313" key="5">
    <source>
        <dbReference type="EMBL" id="TDX00355.1"/>
    </source>
</evidence>
<keyword evidence="6" id="KW-1185">Reference proteome</keyword>
<dbReference type="Proteomes" id="UP000294498">
    <property type="component" value="Unassembled WGS sequence"/>
</dbReference>
<dbReference type="GO" id="GO:0003700">
    <property type="term" value="F:DNA-binding transcription factor activity"/>
    <property type="evidence" value="ECO:0007669"/>
    <property type="project" value="InterPro"/>
</dbReference>
<gene>
    <name evidence="5" type="ORF">EDB95_1377</name>
</gene>
<dbReference type="InterPro" id="IPR046532">
    <property type="entry name" value="DUF6597"/>
</dbReference>
<keyword evidence="3" id="KW-0804">Transcription</keyword>
<dbReference type="PANTHER" id="PTHR46796">
    <property type="entry name" value="HTH-TYPE TRANSCRIPTIONAL ACTIVATOR RHAS-RELATED"/>
    <property type="match status" value="1"/>
</dbReference>
<dbReference type="SUPFAM" id="SSF46689">
    <property type="entry name" value="Homeodomain-like"/>
    <property type="match status" value="1"/>
</dbReference>
<organism evidence="5 6">
    <name type="scientific">Dinghuibacter silviterrae</name>
    <dbReference type="NCBI Taxonomy" id="1539049"/>
    <lineage>
        <taxon>Bacteria</taxon>
        <taxon>Pseudomonadati</taxon>
        <taxon>Bacteroidota</taxon>
        <taxon>Chitinophagia</taxon>
        <taxon>Chitinophagales</taxon>
        <taxon>Chitinophagaceae</taxon>
        <taxon>Dinghuibacter</taxon>
    </lineage>
</organism>
<dbReference type="InterPro" id="IPR050204">
    <property type="entry name" value="AraC_XylS_family_regulators"/>
</dbReference>
<keyword evidence="1" id="KW-0805">Transcription regulation</keyword>
<accession>A0A4R8DSG4</accession>
<evidence type="ECO:0000256" key="2">
    <source>
        <dbReference type="ARBA" id="ARBA00023125"/>
    </source>
</evidence>
<proteinExistence type="predicted"/>
<protein>
    <submittedName>
        <fullName evidence="5">Helix-turn-helix protein</fullName>
    </submittedName>
</protein>
<reference evidence="5 6" key="1">
    <citation type="submission" date="2019-03" db="EMBL/GenBank/DDBJ databases">
        <title>Genomic Encyclopedia of Type Strains, Phase IV (KMG-IV): sequencing the most valuable type-strain genomes for metagenomic binning, comparative biology and taxonomic classification.</title>
        <authorList>
            <person name="Goeker M."/>
        </authorList>
    </citation>
    <scope>NUCLEOTIDE SEQUENCE [LARGE SCALE GENOMIC DNA]</scope>
    <source>
        <strain evidence="5 6">DSM 100059</strain>
    </source>
</reference>
<sequence>MEYREYKPHPLLDAYIVCYWSALADSPPFRERESLIPDGTTEFMFNFGDPYHQLQGDVPATVKGAHIIGIRKRSLIISQTTRQDFFCIRFRAGGPFALFGVPAHLFAHGFYDMRDVVGTWVGELEEKLFEAVDNDDRVRITDRYLLERLGTGMEEHTFVRRCVSGLLKGGGVARVLSDAGVTYKTLERRFHRVLGLSPTELVRIHRFNNAVHAMYSGRHASLTSVGHACGYYDQAHFIRDFRYLTGYAPLAFLKEQFTIVQVIQPALAERLSKLYNF</sequence>
<dbReference type="InterPro" id="IPR009057">
    <property type="entry name" value="Homeodomain-like_sf"/>
</dbReference>
<dbReference type="Gene3D" id="1.10.10.60">
    <property type="entry name" value="Homeodomain-like"/>
    <property type="match status" value="1"/>
</dbReference>
<dbReference type="SMART" id="SM00342">
    <property type="entry name" value="HTH_ARAC"/>
    <property type="match status" value="1"/>
</dbReference>
<evidence type="ECO:0000313" key="6">
    <source>
        <dbReference type="Proteomes" id="UP000294498"/>
    </source>
</evidence>